<dbReference type="Pfam" id="PF12831">
    <property type="entry name" value="FAD_oxidored"/>
    <property type="match status" value="1"/>
</dbReference>
<dbReference type="EMBL" id="UINC01176650">
    <property type="protein sequence ID" value="SVD83873.1"/>
    <property type="molecule type" value="Genomic_DNA"/>
</dbReference>
<proteinExistence type="predicted"/>
<accession>A0A382YKT6</accession>
<dbReference type="SUPFAM" id="SSF51905">
    <property type="entry name" value="FAD/NAD(P)-binding domain"/>
    <property type="match status" value="1"/>
</dbReference>
<organism evidence="1">
    <name type="scientific">marine metagenome</name>
    <dbReference type="NCBI Taxonomy" id="408172"/>
    <lineage>
        <taxon>unclassified sequences</taxon>
        <taxon>metagenomes</taxon>
        <taxon>ecological metagenomes</taxon>
    </lineage>
</organism>
<dbReference type="InterPro" id="IPR005288">
    <property type="entry name" value="NadB"/>
</dbReference>
<reference evidence="1" key="1">
    <citation type="submission" date="2018-05" db="EMBL/GenBank/DDBJ databases">
        <authorList>
            <person name="Lanie J.A."/>
            <person name="Ng W.-L."/>
            <person name="Kazmierczak K.M."/>
            <person name="Andrzejewski T.M."/>
            <person name="Davidsen T.M."/>
            <person name="Wayne K.J."/>
            <person name="Tettelin H."/>
            <person name="Glass J.I."/>
            <person name="Rusch D."/>
            <person name="Podicherti R."/>
            <person name="Tsui H.-C.T."/>
            <person name="Winkler M.E."/>
        </authorList>
    </citation>
    <scope>NUCLEOTIDE SEQUENCE</scope>
</reference>
<gene>
    <name evidence="1" type="ORF">METZ01_LOCUS436727</name>
</gene>
<evidence type="ECO:0000313" key="1">
    <source>
        <dbReference type="EMBL" id="SVD83873.1"/>
    </source>
</evidence>
<dbReference type="GO" id="GO:0009435">
    <property type="term" value="P:NAD+ biosynthetic process"/>
    <property type="evidence" value="ECO:0007669"/>
    <property type="project" value="InterPro"/>
</dbReference>
<dbReference type="Gene3D" id="3.50.50.60">
    <property type="entry name" value="FAD/NAD(P)-binding domain"/>
    <property type="match status" value="1"/>
</dbReference>
<dbReference type="PANTHER" id="PTHR42716">
    <property type="entry name" value="L-ASPARTATE OXIDASE"/>
    <property type="match status" value="1"/>
</dbReference>
<sequence length="135" mass="14807">MTINMNQSVSNTYRVNTILDVMKVPLVGDTSTAVIEIENTDEFNNVESDILVVGGGMGGVSSALAAAREGHSVCLIEETDWLGGQITSQGVSALDEHDYIEDFGGTRSYYQLRESIRNYYRELASDLEVKEPLNP</sequence>
<dbReference type="GO" id="GO:0008734">
    <property type="term" value="F:L-aspartate oxidase activity"/>
    <property type="evidence" value="ECO:0007669"/>
    <property type="project" value="InterPro"/>
</dbReference>
<dbReference type="AlphaFoldDB" id="A0A382YKT6"/>
<evidence type="ECO:0008006" key="2">
    <source>
        <dbReference type="Google" id="ProtNLM"/>
    </source>
</evidence>
<protein>
    <recommendedName>
        <fullName evidence="2">FAD dependent oxidoreductase domain-containing protein</fullName>
    </recommendedName>
</protein>
<name>A0A382YKT6_9ZZZZ</name>
<dbReference type="PANTHER" id="PTHR42716:SF1">
    <property type="entry name" value="SLL0471 PROTEIN"/>
    <property type="match status" value="1"/>
</dbReference>
<feature type="non-terminal residue" evidence="1">
    <location>
        <position position="135"/>
    </location>
</feature>
<dbReference type="InterPro" id="IPR036188">
    <property type="entry name" value="FAD/NAD-bd_sf"/>
</dbReference>